<keyword evidence="2" id="KW-0479">Metal-binding</keyword>
<evidence type="ECO:0000313" key="5">
    <source>
        <dbReference type="Proteomes" id="UP000636709"/>
    </source>
</evidence>
<evidence type="ECO:0000256" key="3">
    <source>
        <dbReference type="ARBA" id="ARBA00022842"/>
    </source>
</evidence>
<keyword evidence="3" id="KW-0460">Magnesium</keyword>
<proteinExistence type="inferred from homology"/>
<dbReference type="InterPro" id="IPR005299">
    <property type="entry name" value="MeTrfase_7"/>
</dbReference>
<evidence type="ECO:0000313" key="4">
    <source>
        <dbReference type="EMBL" id="KAF8779198.1"/>
    </source>
</evidence>
<comment type="similarity">
    <text evidence="1">Belongs to the methyltransferase superfamily. Type-7 methyltransferase family. SABATH subfamily.</text>
</comment>
<dbReference type="GO" id="GO:0046872">
    <property type="term" value="F:metal ion binding"/>
    <property type="evidence" value="ECO:0007669"/>
    <property type="project" value="UniProtKB-KW"/>
</dbReference>
<keyword evidence="5" id="KW-1185">Reference proteome</keyword>
<dbReference type="Gramene" id="Dexi4A01G0012590.1">
    <property type="protein sequence ID" value="Dexi4A01G0012590.1:cds"/>
    <property type="gene ID" value="Dexi4A01G0012590"/>
</dbReference>
<evidence type="ECO:0000256" key="1">
    <source>
        <dbReference type="ARBA" id="ARBA00008908"/>
    </source>
</evidence>
<name>A0A835FW24_9POAL</name>
<dbReference type="PANTHER" id="PTHR31009">
    <property type="entry name" value="S-ADENOSYL-L-METHIONINE:CARBOXYL METHYLTRANSFERASE FAMILY PROTEIN"/>
    <property type="match status" value="1"/>
</dbReference>
<dbReference type="SUPFAM" id="SSF53335">
    <property type="entry name" value="S-adenosyl-L-methionine-dependent methyltransferases"/>
    <property type="match status" value="1"/>
</dbReference>
<dbReference type="Pfam" id="PF03492">
    <property type="entry name" value="Methyltransf_7"/>
    <property type="match status" value="1"/>
</dbReference>
<dbReference type="Gene3D" id="1.10.1200.270">
    <property type="entry name" value="Methyltransferase, alpha-helical capping domain"/>
    <property type="match status" value="1"/>
</dbReference>
<accession>A0A835FW24</accession>
<dbReference type="Proteomes" id="UP000636709">
    <property type="component" value="Unassembled WGS sequence"/>
</dbReference>
<dbReference type="EMBL" id="JACEFO010000186">
    <property type="protein sequence ID" value="KAF8779198.1"/>
    <property type="molecule type" value="Genomic_DNA"/>
</dbReference>
<dbReference type="InterPro" id="IPR029063">
    <property type="entry name" value="SAM-dependent_MTases_sf"/>
</dbReference>
<sequence length="377" mass="42447">MKLELDLRMATGGGENSYASNSRLQKKAILETWPLLQKAIEELYMWLPSRSTMVVADLGCSSGPNTLLLVSEVTSTIRDLVQETGGHRGLELQFFLNDLPGNDFNLVFRSLEQLQNRDAMAKTAAPPCYIAGLPGSFYTRLFPRQSVHLFHSSYCLMWRSKVPEDLSSGKHLNEGNIYIGKTTPPVVAELFQGQFRKDFELFLRLRYRELVSGGRMVLTFLGRKSEDILNHGDVATMWELLAEALQIIARKGRMEREKLTSFNIPFYAPSLDEVRALIKQTELFDIEYIGLFESNWDPQDDSGSDMVHDCVTSGENVAKCIRAVIGPLIMDHFSEAILDELFLIYASSIAKHLKKGKAKYPIIVVSLKRGVCNTIAI</sequence>
<dbReference type="InterPro" id="IPR042086">
    <property type="entry name" value="MeTrfase_capping"/>
</dbReference>
<protein>
    <submittedName>
        <fullName evidence="4">Uncharacterized protein</fullName>
    </submittedName>
</protein>
<gene>
    <name evidence="4" type="ORF">HU200_002875</name>
</gene>
<dbReference type="GO" id="GO:0008168">
    <property type="term" value="F:methyltransferase activity"/>
    <property type="evidence" value="ECO:0007669"/>
    <property type="project" value="InterPro"/>
</dbReference>
<dbReference type="Gene3D" id="3.40.50.150">
    <property type="entry name" value="Vaccinia Virus protein VP39"/>
    <property type="match status" value="1"/>
</dbReference>
<dbReference type="OrthoDB" id="1523883at2759"/>
<organism evidence="4 5">
    <name type="scientific">Digitaria exilis</name>
    <dbReference type="NCBI Taxonomy" id="1010633"/>
    <lineage>
        <taxon>Eukaryota</taxon>
        <taxon>Viridiplantae</taxon>
        <taxon>Streptophyta</taxon>
        <taxon>Embryophyta</taxon>
        <taxon>Tracheophyta</taxon>
        <taxon>Spermatophyta</taxon>
        <taxon>Magnoliopsida</taxon>
        <taxon>Liliopsida</taxon>
        <taxon>Poales</taxon>
        <taxon>Poaceae</taxon>
        <taxon>PACMAD clade</taxon>
        <taxon>Panicoideae</taxon>
        <taxon>Panicodae</taxon>
        <taxon>Paniceae</taxon>
        <taxon>Anthephorinae</taxon>
        <taxon>Digitaria</taxon>
    </lineage>
</organism>
<reference evidence="4" key="1">
    <citation type="submission" date="2020-07" db="EMBL/GenBank/DDBJ databases">
        <title>Genome sequence and genetic diversity analysis of an under-domesticated orphan crop, white fonio (Digitaria exilis).</title>
        <authorList>
            <person name="Bennetzen J.L."/>
            <person name="Chen S."/>
            <person name="Ma X."/>
            <person name="Wang X."/>
            <person name="Yssel A.E.J."/>
            <person name="Chaluvadi S.R."/>
            <person name="Johnson M."/>
            <person name="Gangashetty P."/>
            <person name="Hamidou F."/>
            <person name="Sanogo M.D."/>
            <person name="Zwaenepoel A."/>
            <person name="Wallace J."/>
            <person name="Van De Peer Y."/>
            <person name="Van Deynze A."/>
        </authorList>
    </citation>
    <scope>NUCLEOTIDE SEQUENCE</scope>
    <source>
        <tissue evidence="4">Leaves</tissue>
    </source>
</reference>
<evidence type="ECO:0000256" key="2">
    <source>
        <dbReference type="ARBA" id="ARBA00022723"/>
    </source>
</evidence>
<dbReference type="AlphaFoldDB" id="A0A835FW24"/>
<comment type="caution">
    <text evidence="4">The sequence shown here is derived from an EMBL/GenBank/DDBJ whole genome shotgun (WGS) entry which is preliminary data.</text>
</comment>